<dbReference type="PANTHER" id="PTHR37012:SF6">
    <property type="entry name" value="BZIP TRANSCRIPTION FACTOR"/>
    <property type="match status" value="1"/>
</dbReference>
<evidence type="ECO:0000313" key="2">
    <source>
        <dbReference type="EMBL" id="KJK60960.1"/>
    </source>
</evidence>
<name>A0A0F0HZR5_ASPPU</name>
<dbReference type="Proteomes" id="UP000033540">
    <property type="component" value="Unassembled WGS sequence"/>
</dbReference>
<feature type="compositionally biased region" description="Polar residues" evidence="1">
    <location>
        <begin position="15"/>
        <end position="25"/>
    </location>
</feature>
<evidence type="ECO:0000313" key="3">
    <source>
        <dbReference type="Proteomes" id="UP000033540"/>
    </source>
</evidence>
<feature type="compositionally biased region" description="Basic and acidic residues" evidence="1">
    <location>
        <begin position="1"/>
        <end position="14"/>
    </location>
</feature>
<dbReference type="InterPro" id="IPR021833">
    <property type="entry name" value="DUF3425"/>
</dbReference>
<proteinExistence type="predicted"/>
<dbReference type="CDD" id="cd14688">
    <property type="entry name" value="bZIP_YAP"/>
    <property type="match status" value="1"/>
</dbReference>
<feature type="region of interest" description="Disordered" evidence="1">
    <location>
        <begin position="104"/>
        <end position="153"/>
    </location>
</feature>
<feature type="compositionally biased region" description="Low complexity" evidence="1">
    <location>
        <begin position="127"/>
        <end position="143"/>
    </location>
</feature>
<protein>
    <recommendedName>
        <fullName evidence="4">BZIP transcription factor</fullName>
    </recommendedName>
</protein>
<reference evidence="2 3" key="1">
    <citation type="submission" date="2015-02" db="EMBL/GenBank/DDBJ databases">
        <title>Draft genome sequence of Aspergillus parasiticus SU-1.</title>
        <authorList>
            <person name="Yu J."/>
            <person name="Fedorova N."/>
            <person name="Yin Y."/>
            <person name="Losada L."/>
            <person name="Zafar N."/>
            <person name="Taujale R."/>
            <person name="Ehrlich K.C."/>
            <person name="Bhatnagar D."/>
            <person name="Cleveland T.E."/>
            <person name="Bennett J.W."/>
            <person name="Nierman W.C."/>
        </authorList>
    </citation>
    <scope>NUCLEOTIDE SEQUENCE [LARGE SCALE GENOMIC DNA]</scope>
    <source>
        <strain evidence="3">ATCC 56775 / NRRL 5862 / SRRC 143 / SU-1</strain>
    </source>
</reference>
<dbReference type="PANTHER" id="PTHR37012">
    <property type="entry name" value="B-ZIP TRANSCRIPTION FACTOR (EUROFUNG)-RELATED"/>
    <property type="match status" value="1"/>
</dbReference>
<evidence type="ECO:0008006" key="4">
    <source>
        <dbReference type="Google" id="ProtNLM"/>
    </source>
</evidence>
<dbReference type="Pfam" id="PF11905">
    <property type="entry name" value="DUF3425"/>
    <property type="match status" value="1"/>
</dbReference>
<feature type="region of interest" description="Disordered" evidence="1">
    <location>
        <begin position="1"/>
        <end position="25"/>
    </location>
</feature>
<comment type="caution">
    <text evidence="2">The sequence shown here is derived from an EMBL/GenBank/DDBJ whole genome shotgun (WGS) entry which is preliminary data.</text>
</comment>
<dbReference type="OrthoDB" id="4161589at2759"/>
<dbReference type="EMBL" id="JZEE01000701">
    <property type="protein sequence ID" value="KJK60960.1"/>
    <property type="molecule type" value="Genomic_DNA"/>
</dbReference>
<evidence type="ECO:0000256" key="1">
    <source>
        <dbReference type="SAM" id="MobiDB-lite"/>
    </source>
</evidence>
<sequence length="379" mass="43575">MSSVEKKRLRDRRAQQNLRSKRSQQMAVLEKEVAHCREHHDDQGIQRLLQVITGLRKQNEALRSRQEHLKLLVNSWDASPAEISANMHGSSDQRSPGFIAFPQEIMNNSNSSSNPIQSTRNNTPRDSLSPSSLLVSGDSSQQQAPYTQTLAREPRTADTNIAWKQLPLHDDNFLNPQTISCAWFECPERIALCPDSPSSPLDLLYGTNTNYLADMIYKATQRRPIRDPERLAVGWLCYHLARWFVSPSPATYANVPPFLRPVPDQLQISHPMVLDNIPWPQVRLNLIRHWDMFCDMRDDLFGLFSCCVKVRWPWGESILERNSDNELCIKEKFFETFMSETGWGLTPEFMQRYPQLLAGVDLGAITCELVDKEFYQGEK</sequence>
<dbReference type="AlphaFoldDB" id="A0A0F0HZR5"/>
<accession>A0A0F0HZR5</accession>
<gene>
    <name evidence="2" type="ORF">P875_00042914</name>
</gene>
<feature type="compositionally biased region" description="Polar residues" evidence="1">
    <location>
        <begin position="115"/>
        <end position="126"/>
    </location>
</feature>
<organism evidence="2 3">
    <name type="scientific">Aspergillus parasiticus (strain ATCC 56775 / NRRL 5862 / SRRC 143 / SU-1)</name>
    <dbReference type="NCBI Taxonomy" id="1403190"/>
    <lineage>
        <taxon>Eukaryota</taxon>
        <taxon>Fungi</taxon>
        <taxon>Dikarya</taxon>
        <taxon>Ascomycota</taxon>
        <taxon>Pezizomycotina</taxon>
        <taxon>Eurotiomycetes</taxon>
        <taxon>Eurotiomycetidae</taxon>
        <taxon>Eurotiales</taxon>
        <taxon>Aspergillaceae</taxon>
        <taxon>Aspergillus</taxon>
        <taxon>Aspergillus subgen. Circumdati</taxon>
    </lineage>
</organism>